<keyword evidence="5" id="KW-1185">Reference proteome</keyword>
<dbReference type="GO" id="GO:0015036">
    <property type="term" value="F:disulfide oxidoreductase activity"/>
    <property type="evidence" value="ECO:0007669"/>
    <property type="project" value="UniProtKB-ARBA"/>
</dbReference>
<evidence type="ECO:0000313" key="4">
    <source>
        <dbReference type="EMBL" id="QDX28393.1"/>
    </source>
</evidence>
<evidence type="ECO:0000256" key="1">
    <source>
        <dbReference type="ARBA" id="ARBA00023284"/>
    </source>
</evidence>
<dbReference type="PANTHER" id="PTHR42852:SF17">
    <property type="entry name" value="THIOREDOXIN-LIKE PROTEIN HI_1115"/>
    <property type="match status" value="1"/>
</dbReference>
<dbReference type="Pfam" id="PF00578">
    <property type="entry name" value="AhpC-TSA"/>
    <property type="match status" value="1"/>
</dbReference>
<sequence length="165" mass="18276">MILRLLGLPLALLSISAAPLKEPVVDQPAPPFELTLIDGTKVDLSGLRGQVVVINFWATWCVPCKRELPLLDTYYRLQKKNGLRVFAVTTETSLPLRKLKPVFAVMTIESARRIKGPYGPIKNAVPSNFVIDRAGRLRYAKAGSFDLDDLNRILIPLLNEPAPTS</sequence>
<accession>A0A518RLQ5</accession>
<dbReference type="CDD" id="cd02966">
    <property type="entry name" value="TlpA_like_family"/>
    <property type="match status" value="1"/>
</dbReference>
<evidence type="ECO:0000313" key="5">
    <source>
        <dbReference type="Proteomes" id="UP000318055"/>
    </source>
</evidence>
<dbReference type="OrthoDB" id="9799347at2"/>
<name>A0A518RLQ5_9SPHN</name>
<evidence type="ECO:0000259" key="3">
    <source>
        <dbReference type="PROSITE" id="PS51352"/>
    </source>
</evidence>
<dbReference type="AlphaFoldDB" id="A0A518RLQ5"/>
<protein>
    <submittedName>
        <fullName evidence="4">TlpA family protein disulfide reductase</fullName>
    </submittedName>
</protein>
<organism evidence="4 5">
    <name type="scientific">Sphingomonas suaedae</name>
    <dbReference type="NCBI Taxonomy" id="2599297"/>
    <lineage>
        <taxon>Bacteria</taxon>
        <taxon>Pseudomonadati</taxon>
        <taxon>Pseudomonadota</taxon>
        <taxon>Alphaproteobacteria</taxon>
        <taxon>Sphingomonadales</taxon>
        <taxon>Sphingomonadaceae</taxon>
        <taxon>Sphingomonas</taxon>
    </lineage>
</organism>
<dbReference type="InterPro" id="IPR036249">
    <property type="entry name" value="Thioredoxin-like_sf"/>
</dbReference>
<dbReference type="InterPro" id="IPR017937">
    <property type="entry name" value="Thioredoxin_CS"/>
</dbReference>
<keyword evidence="2" id="KW-0732">Signal</keyword>
<dbReference type="SUPFAM" id="SSF52833">
    <property type="entry name" value="Thioredoxin-like"/>
    <property type="match status" value="1"/>
</dbReference>
<dbReference type="EMBL" id="CP042239">
    <property type="protein sequence ID" value="QDX28393.1"/>
    <property type="molecule type" value="Genomic_DNA"/>
</dbReference>
<proteinExistence type="predicted"/>
<evidence type="ECO:0000256" key="2">
    <source>
        <dbReference type="SAM" id="SignalP"/>
    </source>
</evidence>
<gene>
    <name evidence="4" type="ORF">FPZ54_19410</name>
</gene>
<dbReference type="Gene3D" id="3.40.30.10">
    <property type="entry name" value="Glutaredoxin"/>
    <property type="match status" value="1"/>
</dbReference>
<reference evidence="4 5" key="1">
    <citation type="submission" date="2019-07" db="EMBL/GenBank/DDBJ databases">
        <title>Sphingomonas alkalisoli sp. nov., isolated from rhizosphere soil of Suaedae salsa.</title>
        <authorList>
            <person name="Zhang H."/>
            <person name="Xu L."/>
            <person name="Zhang J.-X."/>
            <person name="Sun J.-Q."/>
        </authorList>
    </citation>
    <scope>NUCLEOTIDE SEQUENCE [LARGE SCALE GENOMIC DNA]</scope>
    <source>
        <strain evidence="4 5">XS-10</strain>
    </source>
</reference>
<dbReference type="PROSITE" id="PS00194">
    <property type="entry name" value="THIOREDOXIN_1"/>
    <property type="match status" value="1"/>
</dbReference>
<dbReference type="InterPro" id="IPR000866">
    <property type="entry name" value="AhpC/TSA"/>
</dbReference>
<dbReference type="InterPro" id="IPR050553">
    <property type="entry name" value="Thioredoxin_ResA/DsbE_sf"/>
</dbReference>
<dbReference type="Proteomes" id="UP000318055">
    <property type="component" value="Chromosome"/>
</dbReference>
<keyword evidence="1" id="KW-0676">Redox-active center</keyword>
<dbReference type="InterPro" id="IPR013766">
    <property type="entry name" value="Thioredoxin_domain"/>
</dbReference>
<feature type="domain" description="Thioredoxin" evidence="3">
    <location>
        <begin position="23"/>
        <end position="159"/>
    </location>
</feature>
<dbReference type="PROSITE" id="PS51352">
    <property type="entry name" value="THIOREDOXIN_2"/>
    <property type="match status" value="1"/>
</dbReference>
<dbReference type="GO" id="GO:0016209">
    <property type="term" value="F:antioxidant activity"/>
    <property type="evidence" value="ECO:0007669"/>
    <property type="project" value="InterPro"/>
</dbReference>
<feature type="chain" id="PRO_5021927014" evidence="2">
    <location>
        <begin position="21"/>
        <end position="165"/>
    </location>
</feature>
<dbReference type="PANTHER" id="PTHR42852">
    <property type="entry name" value="THIOL:DISULFIDE INTERCHANGE PROTEIN DSBE"/>
    <property type="match status" value="1"/>
</dbReference>
<feature type="signal peptide" evidence="2">
    <location>
        <begin position="1"/>
        <end position="20"/>
    </location>
</feature>
<dbReference type="KEGG" id="ssua:FPZ54_19410"/>